<evidence type="ECO:0000313" key="3">
    <source>
        <dbReference type="Proteomes" id="UP000005233"/>
    </source>
</evidence>
<name>H8I8F7_METCZ</name>
<dbReference type="Pfam" id="PF09845">
    <property type="entry name" value="OapC"/>
    <property type="match status" value="1"/>
</dbReference>
<proteinExistence type="predicted"/>
<dbReference type="OrthoDB" id="78050at2157"/>
<feature type="region of interest" description="Disordered" evidence="1">
    <location>
        <begin position="57"/>
        <end position="81"/>
    </location>
</feature>
<dbReference type="Proteomes" id="UP000005233">
    <property type="component" value="Chromosome"/>
</dbReference>
<evidence type="ECO:0000256" key="1">
    <source>
        <dbReference type="SAM" id="MobiDB-lite"/>
    </source>
</evidence>
<dbReference type="eggNOG" id="arCOG04417">
    <property type="taxonomic scope" value="Archaea"/>
</dbReference>
<dbReference type="AlphaFoldDB" id="H8I8F7"/>
<accession>H8I8F7</accession>
<gene>
    <name evidence="2" type="ordered locus">Mtc_0669</name>
</gene>
<keyword evidence="3" id="KW-1185">Reference proteome</keyword>
<dbReference type="GeneID" id="11970562"/>
<evidence type="ECO:0000313" key="2">
    <source>
        <dbReference type="EMBL" id="AFC99433.1"/>
    </source>
</evidence>
<dbReference type="EMBL" id="CP003243">
    <property type="protein sequence ID" value="AFC99433.1"/>
    <property type="molecule type" value="Genomic_DNA"/>
</dbReference>
<dbReference type="HOGENOM" id="CLU_126374_0_0_2"/>
<feature type="compositionally biased region" description="Basic and acidic residues" evidence="1">
    <location>
        <begin position="60"/>
        <end position="81"/>
    </location>
</feature>
<dbReference type="KEGG" id="mez:Mtc_0669"/>
<reference evidence="2 3" key="1">
    <citation type="journal article" date="2012" name="J. Bacteriol.">
        <title>Complete genome sequence of a thermophilic methanogen, Methanocella conradii HZ254, isolated from Chinese rice field soil.</title>
        <authorList>
            <person name="Lu Z."/>
            <person name="Lu Y."/>
        </authorList>
    </citation>
    <scope>NUCLEOTIDE SEQUENCE [LARGE SCALE GENOMIC DNA]</scope>
    <source>
        <strain evidence="3">DSM 24694 / JCM 17849 / CGMCC 1.5162 / HZ254</strain>
    </source>
</reference>
<dbReference type="STRING" id="1041930.Mtc_0669"/>
<sequence length="134" mass="15248">MPHMCVECKHILESGELDLDRGCPVCGGKKFQYIRPARKDVRKLTVAEYVALAAMEEEQAPEKKETPKAPEKKEAPKAQDRVESVRILEKGRYDINLPVLLSRKELVMSKEEGVYIVDLPSAMKAPKKEKKKKK</sequence>
<dbReference type="RefSeq" id="WP_014405272.1">
    <property type="nucleotide sequence ID" value="NC_017034.1"/>
</dbReference>
<dbReference type="InterPro" id="IPR018645">
    <property type="entry name" value="OapC-like"/>
</dbReference>
<protein>
    <submittedName>
        <fullName evidence="2">Zn-ribbon containing protein</fullName>
    </submittedName>
</protein>
<organism evidence="2 3">
    <name type="scientific">Methanocella conradii (strain DSM 24694 / JCM 17849 / CGMCC 1.5162 / HZ254)</name>
    <dbReference type="NCBI Taxonomy" id="1041930"/>
    <lineage>
        <taxon>Archaea</taxon>
        <taxon>Methanobacteriati</taxon>
        <taxon>Methanobacteriota</taxon>
        <taxon>Stenosarchaea group</taxon>
        <taxon>Methanomicrobia</taxon>
        <taxon>Methanocellales</taxon>
        <taxon>Methanocellaceae</taxon>
        <taxon>Methanocella</taxon>
    </lineage>
</organism>